<dbReference type="EMBL" id="FOCX01000002">
    <property type="protein sequence ID" value="SEN22782.1"/>
    <property type="molecule type" value="Genomic_DNA"/>
</dbReference>
<dbReference type="SUPFAM" id="SSF47240">
    <property type="entry name" value="Ferritin-like"/>
    <property type="match status" value="1"/>
</dbReference>
<dbReference type="Proteomes" id="UP000198775">
    <property type="component" value="Unassembled WGS sequence"/>
</dbReference>
<dbReference type="Gene3D" id="1.10.620.20">
    <property type="entry name" value="Ribonucleotide Reductase, subunit A"/>
    <property type="match status" value="1"/>
</dbReference>
<proteinExistence type="predicted"/>
<dbReference type="AlphaFoldDB" id="A0A1H8ETK3"/>
<name>A0A1H8ETK3_9EURY</name>
<gene>
    <name evidence="1" type="ORF">SAMN05216388_1002104</name>
</gene>
<keyword evidence="2" id="KW-1185">Reference proteome</keyword>
<accession>A0A1H8ETK3</accession>
<dbReference type="GO" id="GO:0016491">
    <property type="term" value="F:oxidoreductase activity"/>
    <property type="evidence" value="ECO:0007669"/>
    <property type="project" value="InterPro"/>
</dbReference>
<dbReference type="InterPro" id="IPR012348">
    <property type="entry name" value="RNR-like"/>
</dbReference>
<evidence type="ECO:0000313" key="1">
    <source>
        <dbReference type="EMBL" id="SEN22782.1"/>
    </source>
</evidence>
<organism evidence="1 2">
    <name type="scientific">Halorientalis persicus</name>
    <dbReference type="NCBI Taxonomy" id="1367881"/>
    <lineage>
        <taxon>Archaea</taxon>
        <taxon>Methanobacteriati</taxon>
        <taxon>Methanobacteriota</taxon>
        <taxon>Stenosarchaea group</taxon>
        <taxon>Halobacteria</taxon>
        <taxon>Halobacteriales</taxon>
        <taxon>Haloarculaceae</taxon>
        <taxon>Halorientalis</taxon>
    </lineage>
</organism>
<dbReference type="InterPro" id="IPR009078">
    <property type="entry name" value="Ferritin-like_SF"/>
</dbReference>
<reference evidence="2" key="1">
    <citation type="submission" date="2016-10" db="EMBL/GenBank/DDBJ databases">
        <authorList>
            <person name="Varghese N."/>
            <person name="Submissions S."/>
        </authorList>
    </citation>
    <scope>NUCLEOTIDE SEQUENCE [LARGE SCALE GENOMIC DNA]</scope>
    <source>
        <strain evidence="2">IBRC-M 10043</strain>
    </source>
</reference>
<sequence length="399" mass="44700">MMTEVGGSGERFPWYYHTPDRIGGSTADSSIEPPIKKLLTLSGVFVSTSLLYSFVGMDASTDQIEAGRIDTDNTYYELYQKSVELGTWDAEKLMHKVGFEEDKEVWDSLDDNEKEQWARLISYFIDGEHAVAQDARRIMKTVSSPWFDRSIEKEMFASALALEEAKHTQFFDLYLTNVMVDKFPQYELDTRRGGIQIPRTEACGAGEMFERQGTLQAQAADGGAPTDIARAATNYHIGVEGILARGGYFAKNRMMQEAPLKLLNKGFQFISTDEGRHITFGLEVLNELIEKEREGIPEYQGVENAIWEQAVEDIGYITDTAYFITESVGDPLNVDFDELVNRGARLAGDMMFDTLDLDAGSATEFMQASADAMEEAQGSDYEAVIEKYDHIYSAKMAGD</sequence>
<protein>
    <submittedName>
        <fullName evidence="1">Ribonucleotide reductase, small chain</fullName>
    </submittedName>
</protein>
<evidence type="ECO:0000313" key="2">
    <source>
        <dbReference type="Proteomes" id="UP000198775"/>
    </source>
</evidence>